<dbReference type="PANTHER" id="PTHR12563:SF17">
    <property type="entry name" value="DIHYDROXYACETONE PHOSPHATE ACYLTRANSFERASE"/>
    <property type="match status" value="1"/>
</dbReference>
<evidence type="ECO:0000256" key="5">
    <source>
        <dbReference type="ARBA" id="ARBA00023315"/>
    </source>
</evidence>
<evidence type="ECO:0000256" key="6">
    <source>
        <dbReference type="SAM" id="MobiDB-lite"/>
    </source>
</evidence>
<keyword evidence="4" id="KW-0472">Membrane</keyword>
<feature type="domain" description="Phospholipid/glycerol acyltransferase" evidence="7">
    <location>
        <begin position="245"/>
        <end position="372"/>
    </location>
</feature>
<evidence type="ECO:0000256" key="1">
    <source>
        <dbReference type="ARBA" id="ARBA00004184"/>
    </source>
</evidence>
<dbReference type="GO" id="GO:0006629">
    <property type="term" value="P:lipid metabolic process"/>
    <property type="evidence" value="ECO:0007669"/>
    <property type="project" value="InterPro"/>
</dbReference>
<accession>A0A4R1HLW3</accession>
<comment type="subcellular location">
    <subcellularLocation>
        <location evidence="1">Endomembrane system</location>
        <topology evidence="1">Peripheral membrane protein</topology>
    </subcellularLocation>
</comment>
<dbReference type="GO" id="GO:0012505">
    <property type="term" value="C:endomembrane system"/>
    <property type="evidence" value="ECO:0007669"/>
    <property type="project" value="UniProtKB-SubCell"/>
</dbReference>
<dbReference type="AlphaFoldDB" id="A0A4R1HLW3"/>
<gene>
    <name evidence="8" type="ORF">EV378_5503</name>
</gene>
<evidence type="ECO:0000313" key="9">
    <source>
        <dbReference type="Proteomes" id="UP000295560"/>
    </source>
</evidence>
<proteinExistence type="inferred from homology"/>
<keyword evidence="5 8" id="KW-0012">Acyltransferase</keyword>
<dbReference type="SUPFAM" id="SSF69593">
    <property type="entry name" value="Glycerol-3-phosphate (1)-acyltransferase"/>
    <property type="match status" value="1"/>
</dbReference>
<name>A0A4R1HLW3_PSEEN</name>
<dbReference type="InterPro" id="IPR002123">
    <property type="entry name" value="Plipid/glycerol_acylTrfase"/>
</dbReference>
<protein>
    <submittedName>
        <fullName evidence="8">Glycerol-3-phosphate acyltransferase</fullName>
    </submittedName>
</protein>
<dbReference type="EMBL" id="SMFZ01000002">
    <property type="protein sequence ID" value="TCK21515.1"/>
    <property type="molecule type" value="Genomic_DNA"/>
</dbReference>
<dbReference type="Proteomes" id="UP000295560">
    <property type="component" value="Unassembled WGS sequence"/>
</dbReference>
<evidence type="ECO:0000256" key="4">
    <source>
        <dbReference type="ARBA" id="ARBA00023136"/>
    </source>
</evidence>
<dbReference type="SMART" id="SM00563">
    <property type="entry name" value="PlsC"/>
    <property type="match status" value="1"/>
</dbReference>
<evidence type="ECO:0000259" key="7">
    <source>
        <dbReference type="SMART" id="SM00563"/>
    </source>
</evidence>
<keyword evidence="9" id="KW-1185">Reference proteome</keyword>
<evidence type="ECO:0000313" key="8">
    <source>
        <dbReference type="EMBL" id="TCK21515.1"/>
    </source>
</evidence>
<dbReference type="GO" id="GO:0005886">
    <property type="term" value="C:plasma membrane"/>
    <property type="evidence" value="ECO:0007669"/>
    <property type="project" value="TreeGrafter"/>
</dbReference>
<comment type="caution">
    <text evidence="8">The sequence shown here is derived from an EMBL/GenBank/DDBJ whole genome shotgun (WGS) entry which is preliminary data.</text>
</comment>
<dbReference type="InterPro" id="IPR045520">
    <property type="entry name" value="GPAT/DHAPAT_C"/>
</dbReference>
<dbReference type="InterPro" id="IPR041728">
    <property type="entry name" value="GPAT/DHAPAT_LPLAT"/>
</dbReference>
<dbReference type="InterPro" id="IPR022284">
    <property type="entry name" value="GPAT/DHAPAT"/>
</dbReference>
<dbReference type="NCBIfam" id="NF002886">
    <property type="entry name" value="PRK03355.1"/>
    <property type="match status" value="1"/>
</dbReference>
<dbReference type="Pfam" id="PF19277">
    <property type="entry name" value="GPAT_C"/>
    <property type="match status" value="1"/>
</dbReference>
<dbReference type="CDD" id="cd07993">
    <property type="entry name" value="LPLAT_DHAPAT-like"/>
    <property type="match status" value="1"/>
</dbReference>
<comment type="similarity">
    <text evidence="2">Belongs to the GPAT/DAPAT family.</text>
</comment>
<dbReference type="Pfam" id="PF01553">
    <property type="entry name" value="Acyltransferase"/>
    <property type="match status" value="1"/>
</dbReference>
<evidence type="ECO:0000256" key="2">
    <source>
        <dbReference type="ARBA" id="ARBA00007937"/>
    </source>
</evidence>
<organism evidence="8 9">
    <name type="scientific">Pseudonocardia endophytica</name>
    <dbReference type="NCBI Taxonomy" id="401976"/>
    <lineage>
        <taxon>Bacteria</taxon>
        <taxon>Bacillati</taxon>
        <taxon>Actinomycetota</taxon>
        <taxon>Actinomycetes</taxon>
        <taxon>Pseudonocardiales</taxon>
        <taxon>Pseudonocardiaceae</taxon>
        <taxon>Pseudonocardia</taxon>
    </lineage>
</organism>
<reference evidence="8 9" key="1">
    <citation type="submission" date="2019-03" db="EMBL/GenBank/DDBJ databases">
        <title>Sequencing the genomes of 1000 actinobacteria strains.</title>
        <authorList>
            <person name="Klenk H.-P."/>
        </authorList>
    </citation>
    <scope>NUCLEOTIDE SEQUENCE [LARGE SCALE GENOMIC DNA]</scope>
    <source>
        <strain evidence="8 9">DSM 44969</strain>
    </source>
</reference>
<feature type="region of interest" description="Disordered" evidence="6">
    <location>
        <begin position="772"/>
        <end position="792"/>
    </location>
</feature>
<dbReference type="PANTHER" id="PTHR12563">
    <property type="entry name" value="GLYCEROL-3-PHOSPHATE ACYLTRANSFERASE"/>
    <property type="match status" value="1"/>
</dbReference>
<dbReference type="GO" id="GO:0008374">
    <property type="term" value="F:O-acyltransferase activity"/>
    <property type="evidence" value="ECO:0007669"/>
    <property type="project" value="InterPro"/>
</dbReference>
<sequence length="792" mass="87600">MVLSSARSGTERMLLRTWVSEHFPSAEMIQLGSRSEPPSALERSLDGDATLVVPVRVTWVPPEDDDAGPVRSMAGLATGAVMRNAWWRLHPQLARHRPEAAQVVAGEPATVADLMSRFAAQVQDRSGSSAFARFVVRQAVLACDRAERRVLGDRYKVPRRMVEQITSSSRFSELVGRLVGETGTPRDEVERRLRRSFHEMAAVQSPPAIDVFRAMMGPLHAKAWDVHVDESGLERLRELNKEHALVFLPSHRSYSDPLLFAEVLHERNFPRNHVLGGNNLSFWPMGALGRRAGIVFIRRSFGGDTVYKAAMQEYLGHLLSKRFNLEWYIEGGRSRTGKLRRPRYGLLRYLAAALQDRPGLDAVLVPVSIVYDQLHEVGAMAAEQRGAAKKSEGLGWLAGYFRDQRRHIGTARVRFAEPISFRQALEESGDGSAQLEKIAFRVCVGINKVSAATATSLATFALLTARDRALTLQQVRDVVAPLADYLDARGVPVPVAELRTRHGLRMTLDQLAEARVVEIYSGGTEPVFSIARGRHHVAAFYRNGALHHLLNRALTEVALLRVGDMPDGTPGEELAERAWDELNRLRDLLKFEFFFSDRKALREEVFGEFELMDADWRLGGRQPAELATQAGRGETSPARPADARAILRRVPLLVAPGTLRSFLDAQLVVAEQLAEMGEAPMTDEKAFLETCLGVGRQMLLQHRLDRADSVSRELYATALRLAENRNLVAPDGDADVLVAGRRAWQEELTSLIDDMGRLARLERARLEVVLGGAGDSPDGAGETAEGSSGVAS</sequence>
<keyword evidence="3 8" id="KW-0808">Transferase</keyword>
<evidence type="ECO:0000256" key="3">
    <source>
        <dbReference type="ARBA" id="ARBA00022679"/>
    </source>
</evidence>